<reference evidence="1 2" key="1">
    <citation type="submission" date="2021-06" db="EMBL/GenBank/DDBJ databases">
        <title>Caerostris extrusa draft genome.</title>
        <authorList>
            <person name="Kono N."/>
            <person name="Arakawa K."/>
        </authorList>
    </citation>
    <scope>NUCLEOTIDE SEQUENCE [LARGE SCALE GENOMIC DNA]</scope>
</reference>
<dbReference type="Proteomes" id="UP001054945">
    <property type="component" value="Unassembled WGS sequence"/>
</dbReference>
<gene>
    <name evidence="1" type="ORF">CEXT_61571</name>
</gene>
<name>A0AAV4TFG7_CAEEX</name>
<proteinExistence type="predicted"/>
<dbReference type="EMBL" id="BPLR01010986">
    <property type="protein sequence ID" value="GIY43520.1"/>
    <property type="molecule type" value="Genomic_DNA"/>
</dbReference>
<organism evidence="1 2">
    <name type="scientific">Caerostris extrusa</name>
    <name type="common">Bark spider</name>
    <name type="synonym">Caerostris bankana</name>
    <dbReference type="NCBI Taxonomy" id="172846"/>
    <lineage>
        <taxon>Eukaryota</taxon>
        <taxon>Metazoa</taxon>
        <taxon>Ecdysozoa</taxon>
        <taxon>Arthropoda</taxon>
        <taxon>Chelicerata</taxon>
        <taxon>Arachnida</taxon>
        <taxon>Araneae</taxon>
        <taxon>Araneomorphae</taxon>
        <taxon>Entelegynae</taxon>
        <taxon>Araneoidea</taxon>
        <taxon>Araneidae</taxon>
        <taxon>Caerostris</taxon>
    </lineage>
</organism>
<evidence type="ECO:0000313" key="2">
    <source>
        <dbReference type="Proteomes" id="UP001054945"/>
    </source>
</evidence>
<evidence type="ECO:0000313" key="1">
    <source>
        <dbReference type="EMBL" id="GIY43520.1"/>
    </source>
</evidence>
<accession>A0AAV4TFG7</accession>
<comment type="caution">
    <text evidence="1">The sequence shown here is derived from an EMBL/GenBank/DDBJ whole genome shotgun (WGS) entry which is preliminary data.</text>
</comment>
<sequence length="189" mass="21276">MRRARTKSRTTSQSHLVQVYLFDREAYLSTLDSYWSDLESSHVLHWMKGATTRPGRRGLEKSPCDVIAPAGSGKRAPILSNATSVLGIPQTAIRSRGPLFNHALCLQHRIISPEDCLFSLSLFPAFLKVSPLQAENKRGFGPFFLHAQTFDWEKFGGIIDGVSLPNEIRLGFIMGIVISTFRQLLFFFF</sequence>
<dbReference type="AlphaFoldDB" id="A0AAV4TFG7"/>
<protein>
    <submittedName>
        <fullName evidence="1">Uncharacterized protein</fullName>
    </submittedName>
</protein>
<keyword evidence="2" id="KW-1185">Reference proteome</keyword>